<dbReference type="PROSITE" id="PS00356">
    <property type="entry name" value="HTH_LACI_1"/>
    <property type="match status" value="1"/>
</dbReference>
<dbReference type="Gene3D" id="3.40.50.2300">
    <property type="match status" value="2"/>
</dbReference>
<dbReference type="PANTHER" id="PTHR30146:SF146">
    <property type="entry name" value="HTH-TYPE TRANSCRIPTIONAL REGULATOR TRER"/>
    <property type="match status" value="1"/>
</dbReference>
<evidence type="ECO:0000256" key="3">
    <source>
        <dbReference type="ARBA" id="ARBA00023163"/>
    </source>
</evidence>
<dbReference type="CDD" id="cd01392">
    <property type="entry name" value="HTH_LacI"/>
    <property type="match status" value="1"/>
</dbReference>
<evidence type="ECO:0000259" key="4">
    <source>
        <dbReference type="PROSITE" id="PS50932"/>
    </source>
</evidence>
<dbReference type="InterPro" id="IPR010982">
    <property type="entry name" value="Lambda_DNA-bd_dom_sf"/>
</dbReference>
<dbReference type="Pfam" id="PF13377">
    <property type="entry name" value="Peripla_BP_3"/>
    <property type="match status" value="1"/>
</dbReference>
<organism evidence="5 6">
    <name type="scientific">Paraliobacillus ryukyuensis</name>
    <dbReference type="NCBI Taxonomy" id="200904"/>
    <lineage>
        <taxon>Bacteria</taxon>
        <taxon>Bacillati</taxon>
        <taxon>Bacillota</taxon>
        <taxon>Bacilli</taxon>
        <taxon>Bacillales</taxon>
        <taxon>Bacillaceae</taxon>
        <taxon>Paraliobacillus</taxon>
    </lineage>
</organism>
<dbReference type="Pfam" id="PF00356">
    <property type="entry name" value="LacI"/>
    <property type="match status" value="1"/>
</dbReference>
<dbReference type="CDD" id="cd01542">
    <property type="entry name" value="PBP1_TreR-like"/>
    <property type="match status" value="1"/>
</dbReference>
<name>A0A366EDC7_9BACI</name>
<dbReference type="PROSITE" id="PS50932">
    <property type="entry name" value="HTH_LACI_2"/>
    <property type="match status" value="1"/>
</dbReference>
<dbReference type="Gene3D" id="1.10.260.40">
    <property type="entry name" value="lambda repressor-like DNA-binding domains"/>
    <property type="match status" value="1"/>
</dbReference>
<sequence length="329" mass="36665">MPTIKEIATMASVSRSTVSRVLNDSGYVSDEARKRVEQVIKETGYMPSVQAKALRTKKTKVIGVIVPTIRTETSSRLVAGMDYILAEAGYQVLLATTNQEREKELEFLQLLQTRQVDGIIFAATNVEPTLIEKINCLSIPITVIGQEIDGVPNVLYDDYHAAKDLTQLLISKGHKRIGFIGVNEKDRAVGYLRKKAFLEMMKRASLNVETGWVQEGIFDIHSGYVATEKMLAYSKQLPTAIFAVTDRLAIGAMQFLKQHNYRVPDDIAVVGIGASEISEHLTPALTTVDYQYEQAGRQAAMLLIQQLNVKESVTKKIVLDYRLLDRDSV</sequence>
<evidence type="ECO:0000256" key="1">
    <source>
        <dbReference type="ARBA" id="ARBA00023015"/>
    </source>
</evidence>
<dbReference type="RefSeq" id="WP_113867064.1">
    <property type="nucleotide sequence ID" value="NZ_BAABQN010000002.1"/>
</dbReference>
<keyword evidence="1" id="KW-0805">Transcription regulation</keyword>
<keyword evidence="6" id="KW-1185">Reference proteome</keyword>
<dbReference type="SUPFAM" id="SSF53822">
    <property type="entry name" value="Periplasmic binding protein-like I"/>
    <property type="match status" value="1"/>
</dbReference>
<dbReference type="PANTHER" id="PTHR30146">
    <property type="entry name" value="LACI-RELATED TRANSCRIPTIONAL REPRESSOR"/>
    <property type="match status" value="1"/>
</dbReference>
<dbReference type="AlphaFoldDB" id="A0A366EDC7"/>
<dbReference type="InterPro" id="IPR046335">
    <property type="entry name" value="LacI/GalR-like_sensor"/>
</dbReference>
<dbReference type="GO" id="GO:0000976">
    <property type="term" value="F:transcription cis-regulatory region binding"/>
    <property type="evidence" value="ECO:0007669"/>
    <property type="project" value="TreeGrafter"/>
</dbReference>
<dbReference type="PRINTS" id="PR00036">
    <property type="entry name" value="HTHLACI"/>
</dbReference>
<gene>
    <name evidence="5" type="ORF">DES48_102143</name>
</gene>
<evidence type="ECO:0000313" key="6">
    <source>
        <dbReference type="Proteomes" id="UP000252254"/>
    </source>
</evidence>
<accession>A0A366EDC7</accession>
<dbReference type="InterPro" id="IPR028082">
    <property type="entry name" value="Peripla_BP_I"/>
</dbReference>
<dbReference type="SMART" id="SM00354">
    <property type="entry name" value="HTH_LACI"/>
    <property type="match status" value="1"/>
</dbReference>
<keyword evidence="3" id="KW-0804">Transcription</keyword>
<feature type="domain" description="HTH lacI-type" evidence="4">
    <location>
        <begin position="2"/>
        <end position="56"/>
    </location>
</feature>
<dbReference type="Proteomes" id="UP000252254">
    <property type="component" value="Unassembled WGS sequence"/>
</dbReference>
<dbReference type="OrthoDB" id="3180992at2"/>
<evidence type="ECO:0000313" key="5">
    <source>
        <dbReference type="EMBL" id="RBP00382.1"/>
    </source>
</evidence>
<dbReference type="STRING" id="200904.GCA_900168775_00419"/>
<dbReference type="SUPFAM" id="SSF47413">
    <property type="entry name" value="lambda repressor-like DNA-binding domains"/>
    <property type="match status" value="1"/>
</dbReference>
<dbReference type="GO" id="GO:0003700">
    <property type="term" value="F:DNA-binding transcription factor activity"/>
    <property type="evidence" value="ECO:0007669"/>
    <property type="project" value="TreeGrafter"/>
</dbReference>
<keyword evidence="2" id="KW-0238">DNA-binding</keyword>
<dbReference type="EMBL" id="QNRI01000002">
    <property type="protein sequence ID" value="RBP00382.1"/>
    <property type="molecule type" value="Genomic_DNA"/>
</dbReference>
<dbReference type="InterPro" id="IPR000843">
    <property type="entry name" value="HTH_LacI"/>
</dbReference>
<reference evidence="5 6" key="1">
    <citation type="submission" date="2018-06" db="EMBL/GenBank/DDBJ databases">
        <title>Genomic Encyclopedia of Type Strains, Phase IV (KMG-IV): sequencing the most valuable type-strain genomes for metagenomic binning, comparative biology and taxonomic classification.</title>
        <authorList>
            <person name="Goeker M."/>
        </authorList>
    </citation>
    <scope>NUCLEOTIDE SEQUENCE [LARGE SCALE GENOMIC DNA]</scope>
    <source>
        <strain evidence="5 6">DSM 15140</strain>
    </source>
</reference>
<evidence type="ECO:0000256" key="2">
    <source>
        <dbReference type="ARBA" id="ARBA00023125"/>
    </source>
</evidence>
<proteinExistence type="predicted"/>
<protein>
    <submittedName>
        <fullName evidence="5">LacI family transcriptional regulator</fullName>
    </submittedName>
</protein>
<comment type="caution">
    <text evidence="5">The sequence shown here is derived from an EMBL/GenBank/DDBJ whole genome shotgun (WGS) entry which is preliminary data.</text>
</comment>